<feature type="transmembrane region" description="Helical" evidence="6">
    <location>
        <begin position="99"/>
        <end position="120"/>
    </location>
</feature>
<proteinExistence type="inferred from homology"/>
<comment type="similarity">
    <text evidence="2 6">Belongs to the drug/metabolite transporter (DMT) superfamily. Plant drug/metabolite exporter (P-DME) (TC 2.A.7.4) family.</text>
</comment>
<evidence type="ECO:0000256" key="7">
    <source>
        <dbReference type="SAM" id="MobiDB-lite"/>
    </source>
</evidence>
<evidence type="ECO:0000256" key="2">
    <source>
        <dbReference type="ARBA" id="ARBA00007635"/>
    </source>
</evidence>
<feature type="transmembrane region" description="Helical" evidence="6">
    <location>
        <begin position="37"/>
        <end position="59"/>
    </location>
</feature>
<dbReference type="PANTHER" id="PTHR31218">
    <property type="entry name" value="WAT1-RELATED PROTEIN"/>
    <property type="match status" value="1"/>
</dbReference>
<feature type="domain" description="EamA" evidence="8">
    <location>
        <begin position="19"/>
        <end position="150"/>
    </location>
</feature>
<feature type="transmembrane region" description="Helical" evidence="6">
    <location>
        <begin position="174"/>
        <end position="195"/>
    </location>
</feature>
<evidence type="ECO:0000256" key="4">
    <source>
        <dbReference type="ARBA" id="ARBA00022989"/>
    </source>
</evidence>
<evidence type="ECO:0000256" key="1">
    <source>
        <dbReference type="ARBA" id="ARBA00004141"/>
    </source>
</evidence>
<accession>A0A0C9S8J2</accession>
<dbReference type="PROSITE" id="PS51257">
    <property type="entry name" value="PROKAR_LIPOPROTEIN"/>
    <property type="match status" value="1"/>
</dbReference>
<sequence length="373" mass="41454">MSRLEAFKPYAAQLAVQGCYAGMNIIVRVALQKGMNHFIFVFYRQAVATLAMAPFAYFLERKERPPMTCGIFWKIFGLAFCGICLNQNLYFAGLADTSATFASATTNLIPIFTFIMAVALRSENVVLRTKRGQAKVIGTIICVGGALIMTLYKGPTLGVAATLNLHDVLRLDTWIYGALMLFASAICWSGWLVFQDPVVKMYPTQKSFTELMLLMGTVQSLLMGLLFERDLSAWKLKWDMELLSIVYSGVLCSAFAFFMQTYCINEKGPVFAAVFNPVATIVVAVLDLVVLHVKLHVGSLVGGILIIAGLYAVLWGKAKDEKKLKNQRNDSTKDIEDCPIEIKEPLLENDGEADRLLRRQQSESQSEGEISHR</sequence>
<feature type="transmembrane region" description="Helical" evidence="6">
    <location>
        <begin position="270"/>
        <end position="291"/>
    </location>
</feature>
<evidence type="ECO:0000256" key="5">
    <source>
        <dbReference type="ARBA" id="ARBA00023136"/>
    </source>
</evidence>
<organism evidence="9">
    <name type="scientific">Wollemia nobilis</name>
    <dbReference type="NCBI Taxonomy" id="56998"/>
    <lineage>
        <taxon>Eukaryota</taxon>
        <taxon>Viridiplantae</taxon>
        <taxon>Streptophyta</taxon>
        <taxon>Embryophyta</taxon>
        <taxon>Tracheophyta</taxon>
        <taxon>Spermatophyta</taxon>
        <taxon>Pinopsida</taxon>
        <taxon>Pinidae</taxon>
        <taxon>Conifers II</taxon>
        <taxon>Araucariales</taxon>
        <taxon>Araucariaceae</taxon>
        <taxon>Wollemia</taxon>
    </lineage>
</organism>
<feature type="compositionally biased region" description="Basic and acidic residues" evidence="7">
    <location>
        <begin position="342"/>
        <end position="361"/>
    </location>
</feature>
<evidence type="ECO:0000256" key="6">
    <source>
        <dbReference type="RuleBase" id="RU363077"/>
    </source>
</evidence>
<evidence type="ECO:0000313" key="9">
    <source>
        <dbReference type="EMBL" id="JAG87853.1"/>
    </source>
</evidence>
<reference evidence="9" key="1">
    <citation type="submission" date="2015-02" db="EMBL/GenBank/DDBJ databases">
        <title>A transcriptome of Wollemia nobilis - a relic of Gondwana.</title>
        <authorList>
            <person name="Chia J.Y."/>
            <person name="Leong Y.S."/>
            <person name="Abdul Karim S."/>
            <person name="Wan Azmi N."/>
            <person name="Hercus R."/>
            <person name="Croft L."/>
        </authorList>
    </citation>
    <scope>NUCLEOTIDE SEQUENCE</scope>
    <source>
        <strain evidence="9">MaeBrown</strain>
        <tissue evidence="9">Leaf</tissue>
    </source>
</reference>
<dbReference type="InterPro" id="IPR000620">
    <property type="entry name" value="EamA_dom"/>
</dbReference>
<feature type="transmembrane region" description="Helical" evidence="6">
    <location>
        <begin position="242"/>
        <end position="258"/>
    </location>
</feature>
<dbReference type="GO" id="GO:0016020">
    <property type="term" value="C:membrane"/>
    <property type="evidence" value="ECO:0007669"/>
    <property type="project" value="UniProtKB-SubCell"/>
</dbReference>
<dbReference type="InterPro" id="IPR037185">
    <property type="entry name" value="EmrE-like"/>
</dbReference>
<keyword evidence="3 6" id="KW-0812">Transmembrane</keyword>
<evidence type="ECO:0000256" key="3">
    <source>
        <dbReference type="ARBA" id="ARBA00022692"/>
    </source>
</evidence>
<feature type="region of interest" description="Disordered" evidence="7">
    <location>
        <begin position="342"/>
        <end position="373"/>
    </location>
</feature>
<dbReference type="GO" id="GO:0022857">
    <property type="term" value="F:transmembrane transporter activity"/>
    <property type="evidence" value="ECO:0007669"/>
    <property type="project" value="InterPro"/>
</dbReference>
<keyword evidence="5 6" id="KW-0472">Membrane</keyword>
<dbReference type="Pfam" id="PF00892">
    <property type="entry name" value="EamA"/>
    <property type="match status" value="2"/>
</dbReference>
<feature type="domain" description="EamA" evidence="8">
    <location>
        <begin position="176"/>
        <end position="314"/>
    </location>
</feature>
<feature type="transmembrane region" description="Helical" evidence="6">
    <location>
        <begin position="297"/>
        <end position="316"/>
    </location>
</feature>
<feature type="transmembrane region" description="Helical" evidence="6">
    <location>
        <begin position="132"/>
        <end position="154"/>
    </location>
</feature>
<evidence type="ECO:0000259" key="8">
    <source>
        <dbReference type="Pfam" id="PF00892"/>
    </source>
</evidence>
<dbReference type="EMBL" id="GCHU01011025">
    <property type="protein sequence ID" value="JAG87853.1"/>
    <property type="molecule type" value="Transcribed_RNA"/>
</dbReference>
<comment type="subcellular location">
    <subcellularLocation>
        <location evidence="1 6">Membrane</location>
        <topology evidence="1 6">Multi-pass membrane protein</topology>
    </subcellularLocation>
</comment>
<dbReference type="SUPFAM" id="SSF103481">
    <property type="entry name" value="Multidrug resistance efflux transporter EmrE"/>
    <property type="match status" value="2"/>
</dbReference>
<protein>
    <recommendedName>
        <fullName evidence="6">WAT1-related protein</fullName>
    </recommendedName>
</protein>
<dbReference type="InterPro" id="IPR030184">
    <property type="entry name" value="WAT1-related"/>
</dbReference>
<feature type="transmembrane region" description="Helical" evidence="6">
    <location>
        <begin position="71"/>
        <end position="93"/>
    </location>
</feature>
<feature type="transmembrane region" description="Helical" evidence="6">
    <location>
        <begin position="207"/>
        <end position="227"/>
    </location>
</feature>
<keyword evidence="4 6" id="KW-1133">Transmembrane helix</keyword>
<name>A0A0C9S8J2_9CONI</name>
<dbReference type="AlphaFoldDB" id="A0A0C9S8J2"/>